<reference evidence="2" key="2">
    <citation type="journal article" date="2015" name="Data Brief">
        <title>Shoot transcriptome of the giant reed, Arundo donax.</title>
        <authorList>
            <person name="Barrero R.A."/>
            <person name="Guerrero F.D."/>
            <person name="Moolhuijzen P."/>
            <person name="Goolsby J.A."/>
            <person name="Tidwell J."/>
            <person name="Bellgard S.E."/>
            <person name="Bellgard M.I."/>
        </authorList>
    </citation>
    <scope>NUCLEOTIDE SEQUENCE</scope>
    <source>
        <tissue evidence="2">Shoot tissue taken approximately 20 cm above the soil surface</tissue>
    </source>
</reference>
<keyword evidence="1" id="KW-0812">Transmembrane</keyword>
<protein>
    <submittedName>
        <fullName evidence="2">Uncharacterized protein</fullName>
    </submittedName>
</protein>
<evidence type="ECO:0000313" key="2">
    <source>
        <dbReference type="EMBL" id="JAD76098.1"/>
    </source>
</evidence>
<evidence type="ECO:0000256" key="1">
    <source>
        <dbReference type="SAM" id="Phobius"/>
    </source>
</evidence>
<keyword evidence="1" id="KW-0472">Membrane</keyword>
<dbReference type="EMBL" id="GBRH01221797">
    <property type="protein sequence ID" value="JAD76098.1"/>
    <property type="molecule type" value="Transcribed_RNA"/>
</dbReference>
<proteinExistence type="predicted"/>
<keyword evidence="1" id="KW-1133">Transmembrane helix</keyword>
<organism evidence="2">
    <name type="scientific">Arundo donax</name>
    <name type="common">Giant reed</name>
    <name type="synonym">Donax arundinaceus</name>
    <dbReference type="NCBI Taxonomy" id="35708"/>
    <lineage>
        <taxon>Eukaryota</taxon>
        <taxon>Viridiplantae</taxon>
        <taxon>Streptophyta</taxon>
        <taxon>Embryophyta</taxon>
        <taxon>Tracheophyta</taxon>
        <taxon>Spermatophyta</taxon>
        <taxon>Magnoliopsida</taxon>
        <taxon>Liliopsida</taxon>
        <taxon>Poales</taxon>
        <taxon>Poaceae</taxon>
        <taxon>PACMAD clade</taxon>
        <taxon>Arundinoideae</taxon>
        <taxon>Arundineae</taxon>
        <taxon>Arundo</taxon>
    </lineage>
</organism>
<accession>A0A0A9CNW8</accession>
<name>A0A0A9CNW8_ARUDO</name>
<dbReference type="AlphaFoldDB" id="A0A0A9CNW8"/>
<reference evidence="2" key="1">
    <citation type="submission" date="2014-09" db="EMBL/GenBank/DDBJ databases">
        <authorList>
            <person name="Magalhaes I.L.F."/>
            <person name="Oliveira U."/>
            <person name="Santos F.R."/>
            <person name="Vidigal T.H.D.A."/>
            <person name="Brescovit A.D."/>
            <person name="Santos A.J."/>
        </authorList>
    </citation>
    <scope>NUCLEOTIDE SEQUENCE</scope>
    <source>
        <tissue evidence="2">Shoot tissue taken approximately 20 cm above the soil surface</tissue>
    </source>
</reference>
<sequence length="44" mass="5164">MTKTSQQAKYQLDLFLVELFHVFFVVISLISPQIFCRRLLSCPC</sequence>
<feature type="transmembrane region" description="Helical" evidence="1">
    <location>
        <begin position="12"/>
        <end position="35"/>
    </location>
</feature>